<comment type="caution">
    <text evidence="1">The sequence shown here is derived from an EMBL/GenBank/DDBJ whole genome shotgun (WGS) entry which is preliminary data.</text>
</comment>
<proteinExistence type="predicted"/>
<evidence type="ECO:0000313" key="1">
    <source>
        <dbReference type="EMBL" id="CAG9951400.1"/>
    </source>
</evidence>
<reference evidence="1" key="1">
    <citation type="submission" date="2020-04" db="EMBL/GenBank/DDBJ databases">
        <authorList>
            <person name="Broberg M."/>
        </authorList>
    </citation>
    <scope>NUCLEOTIDE SEQUENCE</scope>
</reference>
<evidence type="ECO:0000313" key="2">
    <source>
        <dbReference type="Proteomes" id="UP000836387"/>
    </source>
</evidence>
<organism evidence="1 2">
    <name type="scientific">Clonostachys rosea f. rosea IK726</name>
    <dbReference type="NCBI Taxonomy" id="1349383"/>
    <lineage>
        <taxon>Eukaryota</taxon>
        <taxon>Fungi</taxon>
        <taxon>Dikarya</taxon>
        <taxon>Ascomycota</taxon>
        <taxon>Pezizomycotina</taxon>
        <taxon>Sordariomycetes</taxon>
        <taxon>Hypocreomycetidae</taxon>
        <taxon>Hypocreales</taxon>
        <taxon>Bionectriaceae</taxon>
        <taxon>Clonostachys</taxon>
    </lineage>
</organism>
<sequence length="191" mass="20297">MISGDDSTIRKVKAPLLAMTKDISNLQRVRGGIGAASSANLINQVLAGIHISAAAEALSFAARLELDPNVVFDVVELYAGKQRAANPRCDWTPIVPLSTSMKAVAMFIEEARQLKLPSPVSSATDILYNAAAANGWVNEGDAGVVRFWELLTTVSVANSVLEAAKVVIRGQNHNLPTNGSSAVRLRSFQIS</sequence>
<name>A0ACA9UDG7_BIOOC</name>
<accession>A0ACA9UDG7</accession>
<reference evidence="1" key="2">
    <citation type="submission" date="2021-10" db="EMBL/GenBank/DDBJ databases">
        <authorList>
            <person name="Piombo E."/>
        </authorList>
    </citation>
    <scope>NUCLEOTIDE SEQUENCE</scope>
</reference>
<keyword evidence="2" id="KW-1185">Reference proteome</keyword>
<dbReference type="EMBL" id="CADEHS020000282">
    <property type="protein sequence ID" value="CAG9951400.1"/>
    <property type="molecule type" value="Genomic_DNA"/>
</dbReference>
<dbReference type="Proteomes" id="UP000836387">
    <property type="component" value="Unassembled WGS sequence"/>
</dbReference>
<gene>
    <name evidence="1" type="ORF">CRV2_00021284</name>
</gene>
<protein>
    <submittedName>
        <fullName evidence="1">Uncharacterized protein</fullName>
    </submittedName>
</protein>